<evidence type="ECO:0000256" key="1">
    <source>
        <dbReference type="ARBA" id="ARBA00023015"/>
    </source>
</evidence>
<dbReference type="PROSITE" id="PS50932">
    <property type="entry name" value="HTH_LACI_2"/>
    <property type="match status" value="1"/>
</dbReference>
<name>A0A5R8MDU3_9GAMM</name>
<reference evidence="5 6" key="1">
    <citation type="journal article" date="2007" name="Int. J. Syst. Evol. Microbiol.">
        <title>Halomonas saccharevitans sp. nov., Halomonas arcis sp. nov. and Halomonas subterranea sp. nov., halophilic bacteria isolated from hypersaline environments of China.</title>
        <authorList>
            <person name="Xu X.W."/>
            <person name="Wu Y.H."/>
            <person name="Zhou Z."/>
            <person name="Wang C.S."/>
            <person name="Zhou Y.G."/>
            <person name="Zhang H.B."/>
            <person name="Wang Y."/>
            <person name="Wu M."/>
        </authorList>
    </citation>
    <scope>NUCLEOTIDE SEQUENCE [LARGE SCALE GENOMIC DNA]</scope>
    <source>
        <strain evidence="5 6">TBZ3</strain>
    </source>
</reference>
<organism evidence="5 6">
    <name type="scientific">Halomonas urmiana</name>
    <dbReference type="NCBI Taxonomy" id="490901"/>
    <lineage>
        <taxon>Bacteria</taxon>
        <taxon>Pseudomonadati</taxon>
        <taxon>Pseudomonadota</taxon>
        <taxon>Gammaproteobacteria</taxon>
        <taxon>Oceanospirillales</taxon>
        <taxon>Halomonadaceae</taxon>
        <taxon>Halomonas</taxon>
    </lineage>
</organism>
<dbReference type="PROSITE" id="PS00356">
    <property type="entry name" value="HTH_LACI_1"/>
    <property type="match status" value="1"/>
</dbReference>
<feature type="domain" description="HTH lacI-type" evidence="4">
    <location>
        <begin position="35"/>
        <end position="87"/>
    </location>
</feature>
<dbReference type="Proteomes" id="UP000306973">
    <property type="component" value="Unassembled WGS sequence"/>
</dbReference>
<keyword evidence="2" id="KW-0238">DNA-binding</keyword>
<dbReference type="InterPro" id="IPR001761">
    <property type="entry name" value="Peripla_BP/Lac1_sug-bd_dom"/>
</dbReference>
<dbReference type="Pfam" id="PF00356">
    <property type="entry name" value="LacI"/>
    <property type="match status" value="1"/>
</dbReference>
<dbReference type="CDD" id="cd01392">
    <property type="entry name" value="HTH_LacI"/>
    <property type="match status" value="1"/>
</dbReference>
<dbReference type="GO" id="GO:0000976">
    <property type="term" value="F:transcription cis-regulatory region binding"/>
    <property type="evidence" value="ECO:0007669"/>
    <property type="project" value="TreeGrafter"/>
</dbReference>
<accession>A0A5R8MDU3</accession>
<dbReference type="PANTHER" id="PTHR30146:SF138">
    <property type="entry name" value="TRANSCRIPTIONAL REGULATORY PROTEIN"/>
    <property type="match status" value="1"/>
</dbReference>
<proteinExistence type="predicted"/>
<protein>
    <submittedName>
        <fullName evidence="5">LacI family transcriptional regulator</fullName>
    </submittedName>
</protein>
<dbReference type="InterPro" id="IPR028082">
    <property type="entry name" value="Peripla_BP_I"/>
</dbReference>
<dbReference type="GO" id="GO:0003700">
    <property type="term" value="F:DNA-binding transcription factor activity"/>
    <property type="evidence" value="ECO:0007669"/>
    <property type="project" value="TreeGrafter"/>
</dbReference>
<dbReference type="InterPro" id="IPR010982">
    <property type="entry name" value="Lambda_DNA-bd_dom_sf"/>
</dbReference>
<dbReference type="Gene3D" id="3.40.50.2300">
    <property type="match status" value="2"/>
</dbReference>
<sequence length="367" mass="39743">MTCPEKNASPNALPADEPQQKAEALMSKQISRTLLQDVALEAGVSTASVSRVLNRAPHVSERLRRRVEAAIDQLGYVPDGTARALASRRIGAIGALVPTLDNPIFSAMIDSLEQRLKRHDCRLLIATYRYDLDDELQALRTLVQQGVDGVVLIGHDHRPAVKTLLERRHLPFLTSWHAKDDPKWPCIGFDNTAPARHLAHHLLMLGHHRLAVITAPTDGNDRARARLEGFRQAIAAAGRDLPPEYTVTVNYGIAEGAQAFETLMGLEEPPTAILCGNDTLAFGVLLAAQRAGVSIPEELSVTGFDDLPQARFMSPPLTTIAVPANEIGRQVADTLIASIGGNTPPHRRLLDAPLVLRQSTGPVPPAS</sequence>
<evidence type="ECO:0000256" key="2">
    <source>
        <dbReference type="ARBA" id="ARBA00023125"/>
    </source>
</evidence>
<dbReference type="PANTHER" id="PTHR30146">
    <property type="entry name" value="LACI-RELATED TRANSCRIPTIONAL REPRESSOR"/>
    <property type="match status" value="1"/>
</dbReference>
<keyword evidence="3" id="KW-0804">Transcription</keyword>
<dbReference type="SUPFAM" id="SSF47413">
    <property type="entry name" value="lambda repressor-like DNA-binding domains"/>
    <property type="match status" value="1"/>
</dbReference>
<evidence type="ECO:0000313" key="5">
    <source>
        <dbReference type="EMBL" id="TLF47800.1"/>
    </source>
</evidence>
<keyword evidence="1" id="KW-0805">Transcription regulation</keyword>
<dbReference type="AlphaFoldDB" id="A0A5R8MDU3"/>
<evidence type="ECO:0000256" key="3">
    <source>
        <dbReference type="ARBA" id="ARBA00023163"/>
    </source>
</evidence>
<dbReference type="InterPro" id="IPR000843">
    <property type="entry name" value="HTH_LacI"/>
</dbReference>
<dbReference type="SUPFAM" id="SSF53822">
    <property type="entry name" value="Periplasmic binding protein-like I"/>
    <property type="match status" value="1"/>
</dbReference>
<keyword evidence="6" id="KW-1185">Reference proteome</keyword>
<dbReference type="SMART" id="SM00354">
    <property type="entry name" value="HTH_LACI"/>
    <property type="match status" value="1"/>
</dbReference>
<evidence type="ECO:0000313" key="6">
    <source>
        <dbReference type="Proteomes" id="UP000306973"/>
    </source>
</evidence>
<dbReference type="Pfam" id="PF00532">
    <property type="entry name" value="Peripla_BP_1"/>
    <property type="match status" value="1"/>
</dbReference>
<comment type="caution">
    <text evidence="5">The sequence shown here is derived from an EMBL/GenBank/DDBJ whole genome shotgun (WGS) entry which is preliminary data.</text>
</comment>
<dbReference type="CDD" id="cd06273">
    <property type="entry name" value="PBP1_LacI-like"/>
    <property type="match status" value="1"/>
</dbReference>
<dbReference type="EMBL" id="VBUI01000023">
    <property type="protein sequence ID" value="TLF47800.1"/>
    <property type="molecule type" value="Genomic_DNA"/>
</dbReference>
<gene>
    <name evidence="5" type="ORF">FEI13_14550</name>
</gene>
<dbReference type="Gene3D" id="1.10.260.40">
    <property type="entry name" value="lambda repressor-like DNA-binding domains"/>
    <property type="match status" value="1"/>
</dbReference>
<evidence type="ECO:0000259" key="4">
    <source>
        <dbReference type="PROSITE" id="PS50932"/>
    </source>
</evidence>